<dbReference type="PANTHER" id="PTHR33722">
    <property type="entry name" value="CATION CHANNEL SPERM-ASSOCIATED PROTEIN SUBUNIT DELTA-RELATED"/>
    <property type="match status" value="1"/>
</dbReference>
<reference evidence="6" key="2">
    <citation type="submission" date="2025-09" db="UniProtKB">
        <authorList>
            <consortium name="Ensembl"/>
        </authorList>
    </citation>
    <scope>IDENTIFICATION</scope>
</reference>
<protein>
    <recommendedName>
        <fullName evidence="5">CATSPERE first N-terminal domain-containing protein</fullName>
    </recommendedName>
</protein>
<feature type="chain" id="PRO_5033990584" description="CATSPERE first N-terminal domain-containing protein" evidence="4">
    <location>
        <begin position="19"/>
        <end position="107"/>
    </location>
</feature>
<dbReference type="InterPro" id="IPR053818">
    <property type="entry name" value="CATSPERE_NTD1"/>
</dbReference>
<feature type="signal peptide" evidence="4">
    <location>
        <begin position="1"/>
        <end position="18"/>
    </location>
</feature>
<reference evidence="6" key="1">
    <citation type="submission" date="2025-08" db="UniProtKB">
        <authorList>
            <consortium name="Ensembl"/>
        </authorList>
    </citation>
    <scope>IDENTIFICATION</scope>
</reference>
<keyword evidence="2 4" id="KW-0732">Signal</keyword>
<dbReference type="GO" id="GO:0048240">
    <property type="term" value="P:sperm capacitation"/>
    <property type="evidence" value="ECO:0007669"/>
    <property type="project" value="TreeGrafter"/>
</dbReference>
<dbReference type="PROSITE" id="PS51257">
    <property type="entry name" value="PROKAR_LIPOPROTEIN"/>
    <property type="match status" value="1"/>
</dbReference>
<proteinExistence type="inferred from homology"/>
<dbReference type="GO" id="GO:0030317">
    <property type="term" value="P:flagellated sperm motility"/>
    <property type="evidence" value="ECO:0007669"/>
    <property type="project" value="TreeGrafter"/>
</dbReference>
<keyword evidence="3" id="KW-0325">Glycoprotein</keyword>
<evidence type="ECO:0000313" key="6">
    <source>
        <dbReference type="Ensembl" id="ENSCGRP00001028302.1"/>
    </source>
</evidence>
<dbReference type="Ensembl" id="ENSCGRT00001032550.1">
    <property type="protein sequence ID" value="ENSCGRP00001028302.1"/>
    <property type="gene ID" value="ENSCGRG00001025052.1"/>
</dbReference>
<evidence type="ECO:0000256" key="1">
    <source>
        <dbReference type="ARBA" id="ARBA00010246"/>
    </source>
</evidence>
<dbReference type="Pfam" id="PF22841">
    <property type="entry name" value="CATSPERE_NTD1"/>
    <property type="match status" value="1"/>
</dbReference>
<dbReference type="AlphaFoldDB" id="A0A8C2QPV9"/>
<organism evidence="6 7">
    <name type="scientific">Cricetulus griseus</name>
    <name type="common">Chinese hamster</name>
    <name type="synonym">Cricetulus barabensis griseus</name>
    <dbReference type="NCBI Taxonomy" id="10029"/>
    <lineage>
        <taxon>Eukaryota</taxon>
        <taxon>Metazoa</taxon>
        <taxon>Chordata</taxon>
        <taxon>Craniata</taxon>
        <taxon>Vertebrata</taxon>
        <taxon>Euteleostomi</taxon>
        <taxon>Mammalia</taxon>
        <taxon>Eutheria</taxon>
        <taxon>Euarchontoglires</taxon>
        <taxon>Glires</taxon>
        <taxon>Rodentia</taxon>
        <taxon>Myomorpha</taxon>
        <taxon>Muroidea</taxon>
        <taxon>Cricetidae</taxon>
        <taxon>Cricetinae</taxon>
        <taxon>Cricetulus</taxon>
    </lineage>
</organism>
<name>A0A8C2QPV9_CRIGR</name>
<feature type="domain" description="CATSPERE first N-terminal" evidence="5">
    <location>
        <begin position="8"/>
        <end position="95"/>
    </location>
</feature>
<dbReference type="Proteomes" id="UP000694386">
    <property type="component" value="Unplaced"/>
</dbReference>
<dbReference type="PANTHER" id="PTHR33722:SF3">
    <property type="entry name" value="CATION CHANNEL SPERM-ASSOCIATED AUXILIARY SUBUNIT EPSILON"/>
    <property type="match status" value="1"/>
</dbReference>
<sequence length="107" mass="12359">MSARAVAVLLWWLSCCASAVWRYYINGSDYSIFSTRSSIALEYEGTSFSSWEIPELCKVESSNSTRTKLHCDSAGVYNIKPNVKDKEEERFLSVDSSHICFMWYYRV</sequence>
<accession>A0A8C2QPV9</accession>
<dbReference type="InterPro" id="IPR028751">
    <property type="entry name" value="CATSPERD/E"/>
</dbReference>
<dbReference type="GO" id="GO:0036128">
    <property type="term" value="C:CatSper complex"/>
    <property type="evidence" value="ECO:0007669"/>
    <property type="project" value="InterPro"/>
</dbReference>
<evidence type="ECO:0000256" key="4">
    <source>
        <dbReference type="SAM" id="SignalP"/>
    </source>
</evidence>
<evidence type="ECO:0000313" key="7">
    <source>
        <dbReference type="Proteomes" id="UP000694386"/>
    </source>
</evidence>
<evidence type="ECO:0000259" key="5">
    <source>
        <dbReference type="Pfam" id="PF22841"/>
    </source>
</evidence>
<comment type="similarity">
    <text evidence="1">Belongs to the CATSPERD family.</text>
</comment>
<evidence type="ECO:0000256" key="3">
    <source>
        <dbReference type="ARBA" id="ARBA00023180"/>
    </source>
</evidence>
<evidence type="ECO:0000256" key="2">
    <source>
        <dbReference type="ARBA" id="ARBA00022729"/>
    </source>
</evidence>
<dbReference type="GO" id="GO:0097228">
    <property type="term" value="C:sperm principal piece"/>
    <property type="evidence" value="ECO:0007669"/>
    <property type="project" value="TreeGrafter"/>
</dbReference>